<feature type="transmembrane region" description="Helical" evidence="1">
    <location>
        <begin position="12"/>
        <end position="33"/>
    </location>
</feature>
<keyword evidence="1" id="KW-0812">Transmembrane</keyword>
<dbReference type="InterPro" id="IPR001969">
    <property type="entry name" value="Aspartic_peptidase_AS"/>
</dbReference>
<evidence type="ECO:0000313" key="3">
    <source>
        <dbReference type="Proteomes" id="UP000031631"/>
    </source>
</evidence>
<keyword evidence="3" id="KW-1185">Reference proteome</keyword>
<dbReference type="RefSeq" id="WP_041068960.1">
    <property type="nucleotide sequence ID" value="NZ_AP012273.1"/>
</dbReference>
<dbReference type="Pfam" id="PF13975">
    <property type="entry name" value="gag-asp_proteas"/>
    <property type="match status" value="1"/>
</dbReference>
<keyword evidence="2" id="KW-0645">Protease</keyword>
<dbReference type="Proteomes" id="UP000031631">
    <property type="component" value="Chromosome"/>
</dbReference>
<dbReference type="PROSITE" id="PS00141">
    <property type="entry name" value="ASP_PROTEASE"/>
    <property type="match status" value="1"/>
</dbReference>
<dbReference type="GO" id="GO:0006508">
    <property type="term" value="P:proteolysis"/>
    <property type="evidence" value="ECO:0007669"/>
    <property type="project" value="UniProtKB-KW"/>
</dbReference>
<dbReference type="CDD" id="cd05483">
    <property type="entry name" value="retropepsin_like_bacteria"/>
    <property type="match status" value="1"/>
</dbReference>
<keyword evidence="1" id="KW-1133">Transmembrane helix</keyword>
<keyword evidence="1" id="KW-0472">Membrane</keyword>
<dbReference type="InterPro" id="IPR034122">
    <property type="entry name" value="Retropepsin-like_bacterial"/>
</dbReference>
<dbReference type="NCBIfam" id="TIGR02281">
    <property type="entry name" value="clan_AA_DTGA"/>
    <property type="match status" value="1"/>
</dbReference>
<proteinExistence type="predicted"/>
<protein>
    <submittedName>
        <fullName evidence="2">Aspartyl protease family protein</fullName>
    </submittedName>
</protein>
<accession>A0A7U6GKS4</accession>
<keyword evidence="2" id="KW-0378">Hydrolase</keyword>
<dbReference type="InterPro" id="IPR021109">
    <property type="entry name" value="Peptidase_aspartic_dom_sf"/>
</dbReference>
<dbReference type="EMBL" id="AP012273">
    <property type="protein sequence ID" value="BAO45387.1"/>
    <property type="molecule type" value="Genomic_DNA"/>
</dbReference>
<dbReference type="InterPro" id="IPR011969">
    <property type="entry name" value="Clan_AA_Asp_peptidase_C"/>
</dbReference>
<reference evidence="2 3" key="1">
    <citation type="journal article" date="2014" name="PLoS ONE">
        <title>Physiological and genomic features of a novel sulfur-oxidizing gammaproteobacterium belonging to a previously uncultivated symbiotic lineage isolated from a hydrothermal vent.</title>
        <authorList>
            <person name="Nunoura T."/>
            <person name="Takaki Y."/>
            <person name="Kazama H."/>
            <person name="Kakuta J."/>
            <person name="Shimamura S."/>
            <person name="Makita H."/>
            <person name="Hirai M."/>
            <person name="Miyazaki M."/>
            <person name="Takai K."/>
        </authorList>
    </citation>
    <scope>NUCLEOTIDE SEQUENCE [LARGE SCALE GENOMIC DNA]</scope>
    <source>
        <strain evidence="2 3">Hiromi1</strain>
    </source>
</reference>
<name>A0A7U6GKS4_9GAMM</name>
<organism evidence="2 3">
    <name type="scientific">Thiolapillus brandeum</name>
    <dbReference type="NCBI Taxonomy" id="1076588"/>
    <lineage>
        <taxon>Bacteria</taxon>
        <taxon>Pseudomonadati</taxon>
        <taxon>Pseudomonadota</taxon>
        <taxon>Gammaproteobacteria</taxon>
        <taxon>Chromatiales</taxon>
        <taxon>Sedimenticolaceae</taxon>
        <taxon>Thiolapillus</taxon>
    </lineage>
</organism>
<dbReference type="GO" id="GO:0004190">
    <property type="term" value="F:aspartic-type endopeptidase activity"/>
    <property type="evidence" value="ECO:0007669"/>
    <property type="project" value="InterPro"/>
</dbReference>
<evidence type="ECO:0000313" key="2">
    <source>
        <dbReference type="EMBL" id="BAO45387.1"/>
    </source>
</evidence>
<sequence>MDAQPGKGLGKGMIIGAWVLLLVLLTLFFSRVLEERENPNQQPLGQLTAQGVREVELKRNPQGHYVATGAINGQPVVFLVDTGATDVAISEKLARKLRLEKRAGGFSHTANGVVAVWQTRLNRVSLGNIELRNISASILPDLKPADQVLLGMSFLKKLEIVQKGDTLTLRQLP</sequence>
<evidence type="ECO:0000256" key="1">
    <source>
        <dbReference type="SAM" id="Phobius"/>
    </source>
</evidence>
<gene>
    <name evidence="2" type="ORF">TBH_C2478</name>
</gene>
<dbReference type="Gene3D" id="2.40.70.10">
    <property type="entry name" value="Acid Proteases"/>
    <property type="match status" value="1"/>
</dbReference>
<dbReference type="KEGG" id="tbn:TBH_C2478"/>
<dbReference type="SUPFAM" id="SSF50630">
    <property type="entry name" value="Acid proteases"/>
    <property type="match status" value="1"/>
</dbReference>
<dbReference type="AlphaFoldDB" id="A0A7U6GKS4"/>